<feature type="domain" description="Copper amine oxidase-like N-terminal" evidence="2">
    <location>
        <begin position="45"/>
        <end position="151"/>
    </location>
</feature>
<comment type="caution">
    <text evidence="3">The sequence shown here is derived from an EMBL/GenBank/DDBJ whole genome shotgun (WGS) entry which is preliminary data.</text>
</comment>
<dbReference type="EMBL" id="JBHSQV010000147">
    <property type="protein sequence ID" value="MFC5987000.1"/>
    <property type="molecule type" value="Genomic_DNA"/>
</dbReference>
<gene>
    <name evidence="3" type="ORF">ACFPXP_11310</name>
</gene>
<evidence type="ECO:0000256" key="1">
    <source>
        <dbReference type="SAM" id="SignalP"/>
    </source>
</evidence>
<dbReference type="Proteomes" id="UP001596250">
    <property type="component" value="Unassembled WGS sequence"/>
</dbReference>
<accession>A0ABW1IPG1</accession>
<evidence type="ECO:0000259" key="2">
    <source>
        <dbReference type="Pfam" id="PF07833"/>
    </source>
</evidence>
<dbReference type="RefSeq" id="WP_379894318.1">
    <property type="nucleotide sequence ID" value="NZ_CBCSCT010000058.1"/>
</dbReference>
<name>A0ABW1IPG1_9BACL</name>
<reference evidence="4" key="1">
    <citation type="journal article" date="2019" name="Int. J. Syst. Evol. Microbiol.">
        <title>The Global Catalogue of Microorganisms (GCM) 10K type strain sequencing project: providing services to taxonomists for standard genome sequencing and annotation.</title>
        <authorList>
            <consortium name="The Broad Institute Genomics Platform"/>
            <consortium name="The Broad Institute Genome Sequencing Center for Infectious Disease"/>
            <person name="Wu L."/>
            <person name="Ma J."/>
        </authorList>
    </citation>
    <scope>NUCLEOTIDE SEQUENCE [LARGE SCALE GENOMIC DNA]</scope>
    <source>
        <strain evidence="4">CCM 8749</strain>
    </source>
</reference>
<keyword evidence="1" id="KW-0732">Signal</keyword>
<protein>
    <submittedName>
        <fullName evidence="3">Copper amine oxidase N-terminal domain-containing protein</fullName>
    </submittedName>
</protein>
<dbReference type="InterPro" id="IPR012854">
    <property type="entry name" value="Cu_amine_oxidase-like_N"/>
</dbReference>
<sequence>MMKNKMMNMVKMTLASTMLFASLSVTASAAQPIKRVGTPDIQVLIDARKIKLTDAKPYANEDQRVMVPVRVVSEGLGAKVDWNQAENKVTITKDEKVVQLTANQKTAVVNGKTVQFDTNMTVKKQRVYVPLRFVSEALGQSVMWDSVSRWVWIGKQDVPRPEDVGIKNVPLEDVVKYFKNRQDIYEYHDKATIYKSSDFPISLPVKIGENVIYEVFQANQGSIEGIGLHYSGTILSNIHLVLEDYKGVRTRNPVYTEKHVDGTKTAYFPVVSESDSLFFNIKNYKDLKYSHLKYLGITTDSNSLQLLQLK</sequence>
<dbReference type="Pfam" id="PF07833">
    <property type="entry name" value="Cu_amine_oxidN1"/>
    <property type="match status" value="1"/>
</dbReference>
<dbReference type="InterPro" id="IPR036582">
    <property type="entry name" value="Mao_N_sf"/>
</dbReference>
<organism evidence="3 4">
    <name type="scientific">Marinicrinis lubricantis</name>
    <dbReference type="NCBI Taxonomy" id="2086470"/>
    <lineage>
        <taxon>Bacteria</taxon>
        <taxon>Bacillati</taxon>
        <taxon>Bacillota</taxon>
        <taxon>Bacilli</taxon>
        <taxon>Bacillales</taxon>
        <taxon>Paenibacillaceae</taxon>
    </lineage>
</organism>
<evidence type="ECO:0000313" key="4">
    <source>
        <dbReference type="Proteomes" id="UP001596250"/>
    </source>
</evidence>
<proteinExistence type="predicted"/>
<keyword evidence="4" id="KW-1185">Reference proteome</keyword>
<feature type="chain" id="PRO_5045574833" evidence="1">
    <location>
        <begin position="30"/>
        <end position="310"/>
    </location>
</feature>
<feature type="signal peptide" evidence="1">
    <location>
        <begin position="1"/>
        <end position="29"/>
    </location>
</feature>
<evidence type="ECO:0000313" key="3">
    <source>
        <dbReference type="EMBL" id="MFC5987000.1"/>
    </source>
</evidence>
<dbReference type="SUPFAM" id="SSF55383">
    <property type="entry name" value="Copper amine oxidase, domain N"/>
    <property type="match status" value="1"/>
</dbReference>
<dbReference type="Gene3D" id="3.30.457.10">
    <property type="entry name" value="Copper amine oxidase-like, N-terminal domain"/>
    <property type="match status" value="1"/>
</dbReference>